<reference evidence="3 4" key="1">
    <citation type="submission" date="2022-04" db="EMBL/GenBank/DDBJ databases">
        <title>Diverse halophilic archaea isolated from saline environments.</title>
        <authorList>
            <person name="Cui H.-L."/>
        </authorList>
    </citation>
    <scope>NUCLEOTIDE SEQUENCE [LARGE SCALE GENOMIC DNA]</scope>
    <source>
        <strain evidence="3 4">XZYJT49</strain>
    </source>
</reference>
<evidence type="ECO:0000256" key="2">
    <source>
        <dbReference type="SAM" id="Phobius"/>
    </source>
</evidence>
<keyword evidence="2" id="KW-0812">Transmembrane</keyword>
<keyword evidence="2" id="KW-0472">Membrane</keyword>
<dbReference type="EMBL" id="CP096659">
    <property type="protein sequence ID" value="UPV74958.1"/>
    <property type="molecule type" value="Genomic_DNA"/>
</dbReference>
<proteinExistence type="predicted"/>
<keyword evidence="2" id="KW-1133">Transmembrane helix</keyword>
<sequence length="214" mass="21946">MKGTSVVVLVGLVVVLAGLAMPSTQTNTVEGCVEGERAVSGDGYCSGIESSAEVTTPNPAKAPTIGFGFLLVLVGGAMSYSAGRSGGRSDDRSDTVLRVSGEVVDRDTGETTTLALPVHTDSVDAATRRFESRCRSEGYDVAGDPSVDVESKSDNSPGPEPARVADGTGESGNLVVRRWRAADGVLEKAYLAVVGLLIFWGGLVVVLAILGSVA</sequence>
<feature type="transmembrane region" description="Helical" evidence="2">
    <location>
        <begin position="65"/>
        <end position="83"/>
    </location>
</feature>
<accession>A0A8U0HVJ6</accession>
<feature type="transmembrane region" description="Helical" evidence="2">
    <location>
        <begin position="189"/>
        <end position="210"/>
    </location>
</feature>
<gene>
    <name evidence="3" type="ORF">M0R89_02565</name>
</gene>
<organism evidence="3 4">
    <name type="scientific">Halorussus limi</name>
    <dbReference type="NCBI Taxonomy" id="2938695"/>
    <lineage>
        <taxon>Archaea</taxon>
        <taxon>Methanobacteriati</taxon>
        <taxon>Methanobacteriota</taxon>
        <taxon>Stenosarchaea group</taxon>
        <taxon>Halobacteria</taxon>
        <taxon>Halobacteriales</taxon>
        <taxon>Haladaptataceae</taxon>
        <taxon>Halorussus</taxon>
    </lineage>
</organism>
<dbReference type="AlphaFoldDB" id="A0A8U0HVJ6"/>
<dbReference type="GeneID" id="72184046"/>
<keyword evidence="4" id="KW-1185">Reference proteome</keyword>
<dbReference type="Proteomes" id="UP000830729">
    <property type="component" value="Chromosome"/>
</dbReference>
<feature type="region of interest" description="Disordered" evidence="1">
    <location>
        <begin position="136"/>
        <end position="169"/>
    </location>
</feature>
<name>A0A8U0HVJ6_9EURY</name>
<evidence type="ECO:0000256" key="1">
    <source>
        <dbReference type="SAM" id="MobiDB-lite"/>
    </source>
</evidence>
<dbReference type="KEGG" id="halx:M0R89_02565"/>
<evidence type="ECO:0000313" key="3">
    <source>
        <dbReference type="EMBL" id="UPV74958.1"/>
    </source>
</evidence>
<protein>
    <submittedName>
        <fullName evidence="3">Uncharacterized protein</fullName>
    </submittedName>
</protein>
<dbReference type="RefSeq" id="WP_248651001.1">
    <property type="nucleotide sequence ID" value="NZ_CP096659.1"/>
</dbReference>
<evidence type="ECO:0000313" key="4">
    <source>
        <dbReference type="Proteomes" id="UP000830729"/>
    </source>
</evidence>